<feature type="domain" description="HD-CE" evidence="5">
    <location>
        <begin position="49"/>
        <end position="306"/>
    </location>
</feature>
<organism evidence="6 7">
    <name type="scientific">Lysobacter brunescens</name>
    <dbReference type="NCBI Taxonomy" id="262323"/>
    <lineage>
        <taxon>Bacteria</taxon>
        <taxon>Pseudomonadati</taxon>
        <taxon>Pseudomonadota</taxon>
        <taxon>Gammaproteobacteria</taxon>
        <taxon>Lysobacterales</taxon>
        <taxon>Lysobacteraceae</taxon>
        <taxon>Lysobacter</taxon>
    </lineage>
</organism>
<sequence length="831" mass="92770">MGIEDQQLWQATLGASGDSNRVARERLKTSFLSFRNRVSKMIQEISTTLPGLTVHDITHVDALWRVAREIAGGDYPINPAEAYVLGGSFLLHDAAHSVAAFPAGLTGIKQTTTWKDLIAQKFQSKEPEQGSEEEKIALFHILRHLHADQAQDLPKASWTDSEGDQAYLIEDSELRSYYGSIIGEIAASHHWPTHIVSNRFSDRILPPPAFLQATDWQIDLLKIALLLRTSDAAHIDALRAPWFLFALKQPSGISRDHWKFQSKLGQPIRNSDGYLIISSGSPFTSSERTAWWLAYDTAQMIDRELRDAYAALRDSGRKVFAAIGVLGSNSPEAFSRQVATKNWAPLNIGPTVGDIPKLIKALGGNALYGDSPKVPIRELIQNAMDAVRALRAIDGIGADEGEVEVGFDPAEEENHTWIRVSDTGIGMSRHVLTNTLLDFGNSLWKSDFLREEIPGLASEGFESVGNFGIGFYSVFMLANHVEVVTRRYERKPGDDSDQWHLIFDDGLSGRPLIMQPDANSKLKRQGTIVSLKVSNEKMARILPGPPYSQKKSELIEVTKELASELICNIAPASDIKIYSRISKERYLVISPDDWKSIPEEDLTRRARSDRRKLHDLYENGKLIGRLGLNQSSFSSEAAAITINGLRCGTAKGLTGVVVAGSNNHDAKRSESSVGGSIESWQQWALDVINNGKNSLDDLERLHPLQPNLDLSIWLKEGKRFTISELKDWIETADVITTHEGQVEHEEYDEIGSFYFDEFEYEDEIICVPSPYQFKDSFPWLLGIAPIKYKSILENIIAEAWGAFETSESEECVGSVRSAEILRTVTKYYRQN</sequence>
<evidence type="ECO:0000259" key="5">
    <source>
        <dbReference type="Pfam" id="PF24391"/>
    </source>
</evidence>
<dbReference type="PANTHER" id="PTHR11528">
    <property type="entry name" value="HEAT SHOCK PROTEIN 90 FAMILY MEMBER"/>
    <property type="match status" value="1"/>
</dbReference>
<dbReference type="SUPFAM" id="SSF55874">
    <property type="entry name" value="ATPase domain of HSP90 chaperone/DNA topoisomerase II/histidine kinase"/>
    <property type="match status" value="1"/>
</dbReference>
<evidence type="ECO:0000313" key="7">
    <source>
        <dbReference type="Proteomes" id="UP001597110"/>
    </source>
</evidence>
<comment type="caution">
    <text evidence="6">The sequence shown here is derived from an EMBL/GenBank/DDBJ whole genome shotgun (WGS) entry which is preliminary data.</text>
</comment>
<reference evidence="7" key="1">
    <citation type="journal article" date="2019" name="Int. J. Syst. Evol. Microbiol.">
        <title>The Global Catalogue of Microorganisms (GCM) 10K type strain sequencing project: providing services to taxonomists for standard genome sequencing and annotation.</title>
        <authorList>
            <consortium name="The Broad Institute Genomics Platform"/>
            <consortium name="The Broad Institute Genome Sequencing Center for Infectious Disease"/>
            <person name="Wu L."/>
            <person name="Ma J."/>
        </authorList>
    </citation>
    <scope>NUCLEOTIDE SEQUENCE [LARGE SCALE GENOMIC DNA]</scope>
    <source>
        <strain evidence="7">CCUG 55585</strain>
    </source>
</reference>
<accession>A0ABW2Y983</accession>
<evidence type="ECO:0000256" key="3">
    <source>
        <dbReference type="ARBA" id="ARBA00022840"/>
    </source>
</evidence>
<gene>
    <name evidence="6" type="ORF">ACFQ0E_01390</name>
</gene>
<dbReference type="Gene3D" id="3.30.565.10">
    <property type="entry name" value="Histidine kinase-like ATPase, C-terminal domain"/>
    <property type="match status" value="1"/>
</dbReference>
<dbReference type="InterPro" id="IPR020575">
    <property type="entry name" value="Hsp90_N"/>
</dbReference>
<name>A0ABW2Y983_9GAMM</name>
<keyword evidence="4" id="KW-0143">Chaperone</keyword>
<comment type="similarity">
    <text evidence="1">Belongs to the heat shock protein 90 family.</text>
</comment>
<dbReference type="GO" id="GO:0005524">
    <property type="term" value="F:ATP binding"/>
    <property type="evidence" value="ECO:0007669"/>
    <property type="project" value="UniProtKB-KW"/>
</dbReference>
<keyword evidence="3 6" id="KW-0067">ATP-binding</keyword>
<proteinExistence type="inferred from homology"/>
<dbReference type="PRINTS" id="PR00775">
    <property type="entry name" value="HEATSHOCK90"/>
</dbReference>
<dbReference type="EMBL" id="JBHTIF010000001">
    <property type="protein sequence ID" value="MFD0724242.1"/>
    <property type="molecule type" value="Genomic_DNA"/>
</dbReference>
<keyword evidence="2" id="KW-0547">Nucleotide-binding</keyword>
<dbReference type="InterPro" id="IPR001404">
    <property type="entry name" value="Hsp90_fam"/>
</dbReference>
<dbReference type="Pfam" id="PF24391">
    <property type="entry name" value="HD-CE"/>
    <property type="match status" value="1"/>
</dbReference>
<evidence type="ECO:0000256" key="1">
    <source>
        <dbReference type="ARBA" id="ARBA00008239"/>
    </source>
</evidence>
<evidence type="ECO:0000256" key="4">
    <source>
        <dbReference type="ARBA" id="ARBA00023186"/>
    </source>
</evidence>
<protein>
    <submittedName>
        <fullName evidence="6">ATP-binding protein</fullName>
    </submittedName>
</protein>
<evidence type="ECO:0000256" key="2">
    <source>
        <dbReference type="ARBA" id="ARBA00022741"/>
    </source>
</evidence>
<dbReference type="Proteomes" id="UP001597110">
    <property type="component" value="Unassembled WGS sequence"/>
</dbReference>
<dbReference type="InterPro" id="IPR056471">
    <property type="entry name" value="HD-CE"/>
</dbReference>
<dbReference type="Pfam" id="PF13589">
    <property type="entry name" value="HATPase_c_3"/>
    <property type="match status" value="1"/>
</dbReference>
<keyword evidence="7" id="KW-1185">Reference proteome</keyword>
<dbReference type="InterPro" id="IPR036890">
    <property type="entry name" value="HATPase_C_sf"/>
</dbReference>
<dbReference type="RefSeq" id="WP_386821915.1">
    <property type="nucleotide sequence ID" value="NZ_JBHTIF010000001.1"/>
</dbReference>
<evidence type="ECO:0000313" key="6">
    <source>
        <dbReference type="EMBL" id="MFD0724242.1"/>
    </source>
</evidence>